<comment type="caution">
    <text evidence="1">The sequence shown here is derived from an EMBL/GenBank/DDBJ whole genome shotgun (WGS) entry which is preliminary data.</text>
</comment>
<dbReference type="EMBL" id="PQGG01000019">
    <property type="protein sequence ID" value="POP53173.1"/>
    <property type="molecule type" value="Genomic_DNA"/>
</dbReference>
<dbReference type="PROSITE" id="PS51257">
    <property type="entry name" value="PROKAR_LIPOPROTEIN"/>
    <property type="match status" value="1"/>
</dbReference>
<name>A0A2S4HGR4_9GAMM</name>
<reference evidence="1" key="1">
    <citation type="submission" date="2018-01" db="EMBL/GenBank/DDBJ databases">
        <authorList>
            <person name="Yu X.-D."/>
        </authorList>
    </citation>
    <scope>NUCLEOTIDE SEQUENCE</scope>
    <source>
        <strain evidence="1">ZX-21</strain>
    </source>
</reference>
<sequence length="364" mass="39027">MNKTTLVSGALVLTGMLVACGSQPPKKQEALSLSTDPASVAAEYVALENGTTLPRGGNVMITSCNVAFGKKTRAGASTQAGALYRESADKTRVEAKVSSEMVLEGVDDSTLERLTSVICQDAKQALVEAGYNVISGQDNAQYRELQANGKPSPHEWDYNKSEYAVFAPSGYSVWDNRFVGVAGGLMSAFKAAKGNSSDQLLTGAVNAKQATGVAMHFVVAFASSEGDKGRKSMFTRDDTAEVSHDTRMMVTGDINFMPAAQLDCWERFGKTECMPKGKTPRVVTRKPLIAAEQAYVRIHDIQSTGSKIGEGLANTLNMLSALAGSSGTSTIDIEQLGVEVDPVVYERVAREYSRRFMKMAMSVR</sequence>
<protein>
    <recommendedName>
        <fullName evidence="3">Lipoprotein</fullName>
    </recommendedName>
</protein>
<organism evidence="1 2">
    <name type="scientific">Zhongshania marina</name>
    <dbReference type="NCBI Taxonomy" id="2304603"/>
    <lineage>
        <taxon>Bacteria</taxon>
        <taxon>Pseudomonadati</taxon>
        <taxon>Pseudomonadota</taxon>
        <taxon>Gammaproteobacteria</taxon>
        <taxon>Cellvibrionales</taxon>
        <taxon>Spongiibacteraceae</taxon>
        <taxon>Zhongshania</taxon>
    </lineage>
</organism>
<evidence type="ECO:0000313" key="1">
    <source>
        <dbReference type="EMBL" id="POP53173.1"/>
    </source>
</evidence>
<dbReference type="Proteomes" id="UP000237222">
    <property type="component" value="Unassembled WGS sequence"/>
</dbReference>
<evidence type="ECO:0000313" key="2">
    <source>
        <dbReference type="Proteomes" id="UP000237222"/>
    </source>
</evidence>
<accession>A0A2S4HGR4</accession>
<gene>
    <name evidence="1" type="ORF">C0068_08785</name>
</gene>
<proteinExistence type="predicted"/>
<dbReference type="AlphaFoldDB" id="A0A2S4HGR4"/>
<evidence type="ECO:0008006" key="3">
    <source>
        <dbReference type="Google" id="ProtNLM"/>
    </source>
</evidence>